<proteinExistence type="predicted"/>
<evidence type="ECO:0000313" key="2">
    <source>
        <dbReference type="EMBL" id="GAI54750.1"/>
    </source>
</evidence>
<reference evidence="1" key="1">
    <citation type="journal article" date="2014" name="Front. Microbiol.">
        <title>High frequency of phylogenetically diverse reductive dehalogenase-homologous genes in deep subseafloor sedimentary metagenomes.</title>
        <authorList>
            <person name="Kawai M."/>
            <person name="Futagami T."/>
            <person name="Toyoda A."/>
            <person name="Takaki Y."/>
            <person name="Nishi S."/>
            <person name="Hori S."/>
            <person name="Arai W."/>
            <person name="Tsubouchi T."/>
            <person name="Morono Y."/>
            <person name="Uchiyama I."/>
            <person name="Ito T."/>
            <person name="Fujiyama A."/>
            <person name="Inagaki F."/>
            <person name="Takami H."/>
        </authorList>
    </citation>
    <scope>NUCLEOTIDE SEQUENCE</scope>
    <source>
        <strain evidence="1">Expedition CK06-06</strain>
    </source>
</reference>
<accession>X1MIB2</accession>
<dbReference type="EMBL" id="BARV01018134">
    <property type="protein sequence ID" value="GAI30988.1"/>
    <property type="molecule type" value="Genomic_DNA"/>
</dbReference>
<dbReference type="AlphaFoldDB" id="X1MIB2"/>
<dbReference type="EMBL" id="BARV01036515">
    <property type="protein sequence ID" value="GAI54750.1"/>
    <property type="molecule type" value="Genomic_DNA"/>
</dbReference>
<name>X1MIB2_9ZZZZ</name>
<comment type="caution">
    <text evidence="1">The sequence shown here is derived from an EMBL/GenBank/DDBJ whole genome shotgun (WGS) entry which is preliminary data.</text>
</comment>
<sequence>MKFGRVMHFISGMSAGIGYLTKQDILLILAILIQGLQLLYDYLENRES</sequence>
<gene>
    <name evidence="1" type="ORF">S06H3_30744</name>
    <name evidence="2" type="ORF">S06H3_56729</name>
</gene>
<evidence type="ECO:0000313" key="1">
    <source>
        <dbReference type="EMBL" id="GAI30988.1"/>
    </source>
</evidence>
<protein>
    <submittedName>
        <fullName evidence="1">Uncharacterized protein</fullName>
    </submittedName>
</protein>
<organism evidence="1">
    <name type="scientific">marine sediment metagenome</name>
    <dbReference type="NCBI Taxonomy" id="412755"/>
    <lineage>
        <taxon>unclassified sequences</taxon>
        <taxon>metagenomes</taxon>
        <taxon>ecological metagenomes</taxon>
    </lineage>
</organism>